<dbReference type="Pfam" id="PF20514">
    <property type="entry name" value="WHD_ROXA"/>
    <property type="match status" value="1"/>
</dbReference>
<organism evidence="7 8">
    <name type="scientific">Caenimonas sedimenti</name>
    <dbReference type="NCBI Taxonomy" id="2596921"/>
    <lineage>
        <taxon>Bacteria</taxon>
        <taxon>Pseudomonadati</taxon>
        <taxon>Pseudomonadota</taxon>
        <taxon>Betaproteobacteria</taxon>
        <taxon>Burkholderiales</taxon>
        <taxon>Comamonadaceae</taxon>
        <taxon>Caenimonas</taxon>
    </lineage>
</organism>
<evidence type="ECO:0000259" key="6">
    <source>
        <dbReference type="PROSITE" id="PS51184"/>
    </source>
</evidence>
<dbReference type="Proteomes" id="UP000318199">
    <property type="component" value="Unassembled WGS sequence"/>
</dbReference>
<evidence type="ECO:0000256" key="5">
    <source>
        <dbReference type="ARBA" id="ARBA00023004"/>
    </source>
</evidence>
<accession>A0A562ZXU5</accession>
<comment type="caution">
    <text evidence="7">The sequence shown here is derived from an EMBL/GenBank/DDBJ whole genome shotgun (WGS) entry which is preliminary data.</text>
</comment>
<dbReference type="InterPro" id="IPR046799">
    <property type="entry name" value="ROXA-like_wH"/>
</dbReference>
<dbReference type="PROSITE" id="PS51184">
    <property type="entry name" value="JMJC"/>
    <property type="match status" value="1"/>
</dbReference>
<keyword evidence="5" id="KW-0408">Iron</keyword>
<dbReference type="EMBL" id="VOBQ01000002">
    <property type="protein sequence ID" value="TWO73201.1"/>
    <property type="molecule type" value="Genomic_DNA"/>
</dbReference>
<dbReference type="GO" id="GO:0016706">
    <property type="term" value="F:2-oxoglutarate-dependent dioxygenase activity"/>
    <property type="evidence" value="ECO:0007669"/>
    <property type="project" value="TreeGrafter"/>
</dbReference>
<keyword evidence="4" id="KW-0560">Oxidoreductase</keyword>
<evidence type="ECO:0000313" key="8">
    <source>
        <dbReference type="Proteomes" id="UP000318199"/>
    </source>
</evidence>
<dbReference type="RefSeq" id="WP_145890762.1">
    <property type="nucleotide sequence ID" value="NZ_VOBQ01000002.1"/>
</dbReference>
<evidence type="ECO:0000256" key="3">
    <source>
        <dbReference type="ARBA" id="ARBA00022964"/>
    </source>
</evidence>
<dbReference type="OrthoDB" id="9764016at2"/>
<evidence type="ECO:0000256" key="4">
    <source>
        <dbReference type="ARBA" id="ARBA00023002"/>
    </source>
</evidence>
<proteinExistence type="predicted"/>
<dbReference type="InterPro" id="IPR003347">
    <property type="entry name" value="JmjC_dom"/>
</dbReference>
<evidence type="ECO:0000256" key="2">
    <source>
        <dbReference type="ARBA" id="ARBA00022723"/>
    </source>
</evidence>
<name>A0A562ZXU5_9BURK</name>
<keyword evidence="2" id="KW-0479">Metal-binding</keyword>
<dbReference type="Pfam" id="PF08007">
    <property type="entry name" value="JmjC_2"/>
    <property type="match status" value="1"/>
</dbReference>
<evidence type="ECO:0000256" key="1">
    <source>
        <dbReference type="ARBA" id="ARBA00001954"/>
    </source>
</evidence>
<gene>
    <name evidence="7" type="ORF">FN976_02900</name>
</gene>
<reference evidence="7 8" key="1">
    <citation type="submission" date="2019-07" db="EMBL/GenBank/DDBJ databases">
        <title>Caenimonas sedimenti sp. nov., isolated from activated sludge.</title>
        <authorList>
            <person name="Xu J."/>
        </authorList>
    </citation>
    <scope>NUCLEOTIDE SEQUENCE [LARGE SCALE GENOMIC DNA]</scope>
    <source>
        <strain evidence="7 8">HX-9-20</strain>
    </source>
</reference>
<dbReference type="InterPro" id="IPR039994">
    <property type="entry name" value="NO66-like"/>
</dbReference>
<sequence>MDTTRPLPLLGGLSPDHFMRRHWQKKPLLVRQAVPGLQPLLTRQALFALAARDDVESRLVAREGRSWRLRRGPFGRRALPPVSRPDWTLLVQGVDLHEPTAHTLLRAFDFIPAVRLDDLMISWASDGGGVGPHFDSYDVFLLQAQGRRRWRIGRQRDLTLRDDVPLKVLANFEPEQEYVLEPGDMLYLPPRYAHDGTAVGECQTYSIGFRAPARGELARELLQRIADEAGELGDQLYRDAGQEATAAPGELPPALRAFAQDALAAALKDPRALDRALGEYLTEPKPDVWFEAGQARRGGGVTLDARTRMLYDQAHVFVNGDSWRAGGRDARLLQRLADRRKLEAAELRGASEGAQELLAQWCEAGWAHAEGEKR</sequence>
<dbReference type="PANTHER" id="PTHR13096">
    <property type="entry name" value="MINA53 MYC INDUCED NUCLEAR ANTIGEN"/>
    <property type="match status" value="1"/>
</dbReference>
<dbReference type="PANTHER" id="PTHR13096:SF8">
    <property type="entry name" value="RIBOSOMAL OXYGENASE 1"/>
    <property type="match status" value="1"/>
</dbReference>
<dbReference type="GO" id="GO:0046872">
    <property type="term" value="F:metal ion binding"/>
    <property type="evidence" value="ECO:0007669"/>
    <property type="project" value="UniProtKB-KW"/>
</dbReference>
<dbReference type="SUPFAM" id="SSF51197">
    <property type="entry name" value="Clavaminate synthase-like"/>
    <property type="match status" value="1"/>
</dbReference>
<dbReference type="Gene3D" id="3.40.366.30">
    <property type="entry name" value="50S ribosomal protein L16 arginine hydroxylase, Chain A, Domain 2"/>
    <property type="match status" value="1"/>
</dbReference>
<evidence type="ECO:0000313" key="7">
    <source>
        <dbReference type="EMBL" id="TWO73201.1"/>
    </source>
</evidence>
<keyword evidence="8" id="KW-1185">Reference proteome</keyword>
<feature type="domain" description="JmjC" evidence="6">
    <location>
        <begin position="100"/>
        <end position="226"/>
    </location>
</feature>
<protein>
    <submittedName>
        <fullName evidence="7">Cupin domain-containing protein</fullName>
    </submittedName>
</protein>
<keyword evidence="3" id="KW-0223">Dioxygenase</keyword>
<dbReference type="Gene3D" id="2.60.120.650">
    <property type="entry name" value="Cupin"/>
    <property type="match status" value="1"/>
</dbReference>
<dbReference type="AlphaFoldDB" id="A0A562ZXU5"/>
<comment type="cofactor">
    <cofactor evidence="1">
        <name>Fe(2+)</name>
        <dbReference type="ChEBI" id="CHEBI:29033"/>
    </cofactor>
</comment>